<evidence type="ECO:0000313" key="3">
    <source>
        <dbReference type="Proteomes" id="UP000265520"/>
    </source>
</evidence>
<name>A0A392NSC8_9FABA</name>
<dbReference type="Proteomes" id="UP000265520">
    <property type="component" value="Unassembled WGS sequence"/>
</dbReference>
<proteinExistence type="predicted"/>
<evidence type="ECO:0000259" key="1">
    <source>
        <dbReference type="Pfam" id="PF13966"/>
    </source>
</evidence>
<protein>
    <submittedName>
        <fullName evidence="2">Pentatricopeptide repeat-containing protein</fullName>
    </submittedName>
</protein>
<accession>A0A392NSC8</accession>
<keyword evidence="3" id="KW-1185">Reference proteome</keyword>
<dbReference type="EMBL" id="LXQA010046015">
    <property type="protein sequence ID" value="MCI01385.1"/>
    <property type="molecule type" value="Genomic_DNA"/>
</dbReference>
<evidence type="ECO:0000313" key="2">
    <source>
        <dbReference type="EMBL" id="MCI01385.1"/>
    </source>
</evidence>
<sequence length="157" mass="18817">MHYTRRDRWNSLWKIHAPPKTKHLLWRICKNCLHTRSRLQERCVPCPMECPLCRDSIETTKAAGLEQTVAGRVLHMRAADEVIMDICRTENKEVARRYAMLVWILWNNRNRKVWNGEQEAGRYLGEEAPQFWQDWHTVQAMQQDTHNHGQQQLITQW</sequence>
<comment type="caution">
    <text evidence="2">The sequence shown here is derived from an EMBL/GenBank/DDBJ whole genome shotgun (WGS) entry which is preliminary data.</text>
</comment>
<feature type="domain" description="Reverse transcriptase zinc-binding" evidence="1">
    <location>
        <begin position="5"/>
        <end position="61"/>
    </location>
</feature>
<organism evidence="2 3">
    <name type="scientific">Trifolium medium</name>
    <dbReference type="NCBI Taxonomy" id="97028"/>
    <lineage>
        <taxon>Eukaryota</taxon>
        <taxon>Viridiplantae</taxon>
        <taxon>Streptophyta</taxon>
        <taxon>Embryophyta</taxon>
        <taxon>Tracheophyta</taxon>
        <taxon>Spermatophyta</taxon>
        <taxon>Magnoliopsida</taxon>
        <taxon>eudicotyledons</taxon>
        <taxon>Gunneridae</taxon>
        <taxon>Pentapetalae</taxon>
        <taxon>rosids</taxon>
        <taxon>fabids</taxon>
        <taxon>Fabales</taxon>
        <taxon>Fabaceae</taxon>
        <taxon>Papilionoideae</taxon>
        <taxon>50 kb inversion clade</taxon>
        <taxon>NPAAA clade</taxon>
        <taxon>Hologalegina</taxon>
        <taxon>IRL clade</taxon>
        <taxon>Trifolieae</taxon>
        <taxon>Trifolium</taxon>
    </lineage>
</organism>
<dbReference type="Pfam" id="PF13966">
    <property type="entry name" value="zf-RVT"/>
    <property type="match status" value="1"/>
</dbReference>
<reference evidence="2 3" key="1">
    <citation type="journal article" date="2018" name="Front. Plant Sci.">
        <title>Red Clover (Trifolium pratense) and Zigzag Clover (T. medium) - A Picture of Genomic Similarities and Differences.</title>
        <authorList>
            <person name="Dluhosova J."/>
            <person name="Istvanek J."/>
            <person name="Nedelnik J."/>
            <person name="Repkova J."/>
        </authorList>
    </citation>
    <scope>NUCLEOTIDE SEQUENCE [LARGE SCALE GENOMIC DNA]</scope>
    <source>
        <strain evidence="3">cv. 10/8</strain>
        <tissue evidence="2">Leaf</tissue>
    </source>
</reference>
<dbReference type="AlphaFoldDB" id="A0A392NSC8"/>
<dbReference type="InterPro" id="IPR026960">
    <property type="entry name" value="RVT-Znf"/>
</dbReference>